<gene>
    <name evidence="2" type="ORF">ElyMa_004971300</name>
</gene>
<feature type="compositionally biased region" description="Polar residues" evidence="1">
    <location>
        <begin position="436"/>
        <end position="445"/>
    </location>
</feature>
<comment type="caution">
    <text evidence="2">The sequence shown here is derived from an EMBL/GenBank/DDBJ whole genome shotgun (WGS) entry which is preliminary data.</text>
</comment>
<evidence type="ECO:0000313" key="3">
    <source>
        <dbReference type="Proteomes" id="UP000762676"/>
    </source>
</evidence>
<feature type="compositionally biased region" description="Polar residues" evidence="1">
    <location>
        <begin position="153"/>
        <end position="169"/>
    </location>
</feature>
<keyword evidence="3" id="KW-1185">Reference proteome</keyword>
<feature type="compositionally biased region" description="Acidic residues" evidence="1">
    <location>
        <begin position="1"/>
        <end position="23"/>
    </location>
</feature>
<protein>
    <submittedName>
        <fullName evidence="2">Uncharacterized protein</fullName>
    </submittedName>
</protein>
<sequence>MTEYDDTLIDMSDVDDRLDDETETSSSEIDECRPSASENQTPDEDTATNEFHGLSSSFNNNNNPILVVVSSKYYVHNPRQQPQPESPPEESFFSEACQATPEETEQIEEDAGHSSTDCSKQFVSTRESPLLTESTTGQLSSGELSDAEEDQDNSFLTANSSEVTNTENCSILVDSLSEAPELASETDEVKQSEDSIPEAAGGFIQEEPEEETVQEELEEETVGLQKEVEELVQEEVEESVQEEVEETVQEEVEETVFYFTENLEPTDNTTTDLNGVDAETDEENIEPPQSVTNLALNPEDSFKPREQVLVNVGERFEEIENTPETAEVFAVSPEVGESALEEEQEIEETIVQEESRNPETIVDSYTTEHQLLCPLLEEETVIEEEYTIPTLTTETATAINTSSFEPTVPTESISSSSDNNYNYHNISNTTTTTDSYPQSEATTEVTMGENARVEAKLRQFEDNKKG</sequence>
<feature type="compositionally biased region" description="Low complexity" evidence="1">
    <location>
        <begin position="412"/>
        <end position="435"/>
    </location>
</feature>
<evidence type="ECO:0000313" key="2">
    <source>
        <dbReference type="EMBL" id="GFS17040.1"/>
    </source>
</evidence>
<feature type="region of interest" description="Disordered" evidence="1">
    <location>
        <begin position="405"/>
        <end position="450"/>
    </location>
</feature>
<evidence type="ECO:0000256" key="1">
    <source>
        <dbReference type="SAM" id="MobiDB-lite"/>
    </source>
</evidence>
<accession>A0AAV4J3U3</accession>
<feature type="compositionally biased region" description="Polar residues" evidence="1">
    <location>
        <begin position="113"/>
        <end position="143"/>
    </location>
</feature>
<organism evidence="2 3">
    <name type="scientific">Elysia marginata</name>
    <dbReference type="NCBI Taxonomy" id="1093978"/>
    <lineage>
        <taxon>Eukaryota</taxon>
        <taxon>Metazoa</taxon>
        <taxon>Spiralia</taxon>
        <taxon>Lophotrochozoa</taxon>
        <taxon>Mollusca</taxon>
        <taxon>Gastropoda</taxon>
        <taxon>Heterobranchia</taxon>
        <taxon>Euthyneura</taxon>
        <taxon>Panpulmonata</taxon>
        <taxon>Sacoglossa</taxon>
        <taxon>Placobranchoidea</taxon>
        <taxon>Plakobranchidae</taxon>
        <taxon>Elysia</taxon>
    </lineage>
</organism>
<proteinExistence type="predicted"/>
<name>A0AAV4J3U3_9GAST</name>
<feature type="region of interest" description="Disordered" evidence="1">
    <location>
        <begin position="77"/>
        <end position="221"/>
    </location>
</feature>
<feature type="compositionally biased region" description="Acidic residues" evidence="1">
    <location>
        <begin position="206"/>
        <end position="221"/>
    </location>
</feature>
<dbReference type="AlphaFoldDB" id="A0AAV4J3U3"/>
<dbReference type="Proteomes" id="UP000762676">
    <property type="component" value="Unassembled WGS sequence"/>
</dbReference>
<feature type="region of interest" description="Disordered" evidence="1">
    <location>
        <begin position="261"/>
        <end position="300"/>
    </location>
</feature>
<reference evidence="2 3" key="1">
    <citation type="journal article" date="2021" name="Elife">
        <title>Chloroplast acquisition without the gene transfer in kleptoplastic sea slugs, Plakobranchus ocellatus.</title>
        <authorList>
            <person name="Maeda T."/>
            <person name="Takahashi S."/>
            <person name="Yoshida T."/>
            <person name="Shimamura S."/>
            <person name="Takaki Y."/>
            <person name="Nagai Y."/>
            <person name="Toyoda A."/>
            <person name="Suzuki Y."/>
            <person name="Arimoto A."/>
            <person name="Ishii H."/>
            <person name="Satoh N."/>
            <person name="Nishiyama T."/>
            <person name="Hasebe M."/>
            <person name="Maruyama T."/>
            <person name="Minagawa J."/>
            <person name="Obokata J."/>
            <person name="Shigenobu S."/>
        </authorList>
    </citation>
    <scope>NUCLEOTIDE SEQUENCE [LARGE SCALE GENOMIC DNA]</scope>
</reference>
<feature type="region of interest" description="Disordered" evidence="1">
    <location>
        <begin position="1"/>
        <end position="62"/>
    </location>
</feature>
<feature type="compositionally biased region" description="Polar residues" evidence="1">
    <location>
        <begin position="263"/>
        <end position="273"/>
    </location>
</feature>
<dbReference type="EMBL" id="BMAT01009968">
    <property type="protein sequence ID" value="GFS17040.1"/>
    <property type="molecule type" value="Genomic_DNA"/>
</dbReference>